<comment type="similarity">
    <text evidence="1">Belongs to the PPR family. P subfamily.</text>
</comment>
<dbReference type="PROSITE" id="PS51375">
    <property type="entry name" value="PPR"/>
    <property type="match status" value="3"/>
</dbReference>
<organism evidence="5 6">
    <name type="scientific">Oldenlandia corymbosa var. corymbosa</name>
    <dbReference type="NCBI Taxonomy" id="529605"/>
    <lineage>
        <taxon>Eukaryota</taxon>
        <taxon>Viridiplantae</taxon>
        <taxon>Streptophyta</taxon>
        <taxon>Embryophyta</taxon>
        <taxon>Tracheophyta</taxon>
        <taxon>Spermatophyta</taxon>
        <taxon>Magnoliopsida</taxon>
        <taxon>eudicotyledons</taxon>
        <taxon>Gunneridae</taxon>
        <taxon>Pentapetalae</taxon>
        <taxon>asterids</taxon>
        <taxon>lamiids</taxon>
        <taxon>Gentianales</taxon>
        <taxon>Rubiaceae</taxon>
        <taxon>Rubioideae</taxon>
        <taxon>Spermacoceae</taxon>
        <taxon>Hedyotis-Oldenlandia complex</taxon>
        <taxon>Oldenlandia</taxon>
    </lineage>
</organism>
<dbReference type="Pfam" id="PF13041">
    <property type="entry name" value="PPR_2"/>
    <property type="match status" value="1"/>
</dbReference>
<dbReference type="Proteomes" id="UP001161247">
    <property type="component" value="Chromosome 5"/>
</dbReference>
<evidence type="ECO:0000256" key="4">
    <source>
        <dbReference type="SAM" id="MobiDB-lite"/>
    </source>
</evidence>
<dbReference type="GO" id="GO:0005739">
    <property type="term" value="C:mitochondrion"/>
    <property type="evidence" value="ECO:0007669"/>
    <property type="project" value="TreeGrafter"/>
</dbReference>
<evidence type="ECO:0000256" key="1">
    <source>
        <dbReference type="ARBA" id="ARBA00007626"/>
    </source>
</evidence>
<dbReference type="PANTHER" id="PTHR45717:SF45">
    <property type="entry name" value="OS12G0527900 PROTEIN"/>
    <property type="match status" value="1"/>
</dbReference>
<dbReference type="AlphaFoldDB" id="A0AAV1DLD2"/>
<sequence length="741" mass="83668">MLPRFLRASIAAVRNFSADAAAVRAKPASTSDGLTSGKNVNNGVRDTLCRRILGLVYTKRSAVIAINKWKEEGRKVQKYQLNHVVRELRKFKRYKHALEVCEWMQIQKDLKLLPGDYAVHLDLIAKIRGVNSAEKFFEDLPDNKKDYTTCSALLHTYTQHKESVKAEALFAKMSELGFLKHPLPYNHMLNLYISTGQMEKVPDVIQALKRNASPDVVTYNLWLSVCASRNDVELAEKVFLELQKEKIDPDWLTYSTLANLYIKNSLRKKAASTLGEMEKRVSKKVRGAYSSLISLHASLGNKDEVYFIWKKMKTLFRKLNDSEYMCMIASLVKLEEFKKAKELYKEWRTVSPTGDTRVPNIILAAYINGNQMEKAEKFHNQMVEDGFTSSYTTWELLTWAYLKQKQVDKVLHCFTKAIGSVKKWNFDEKMVRKIFEVLEENGDIEGAEKLLVTVRRSGNLNTDIYNSVLRTYAKAGKMPLVIAERMKTDGVDLNEETQQLLKLTSKMCISEVPSSFTLFFLMADENGNVDNLAGFLEDGMPWLLPTDVLDELLPTPCDQNKLADNQKHRQRQPKRLHSRPPLTAAVAAEPPHPHPGWDSSQPRPQRTRNGTNTKVTVGGPGMQVVFLDSGKPRSGGTGVFLPRRAGTEFQPSNKPACPPVLLPARVVQALNLNVHKLCSQPQKPRQESVGKKSKGGGGGGNGNAGNLLKVKNNDNSNDEPLREVEKQWSSPEAFLPKEWTY</sequence>
<dbReference type="PANTHER" id="PTHR45717">
    <property type="entry name" value="OS12G0527900 PROTEIN"/>
    <property type="match status" value="1"/>
</dbReference>
<reference evidence="5" key="1">
    <citation type="submission" date="2023-03" db="EMBL/GenBank/DDBJ databases">
        <authorList>
            <person name="Julca I."/>
        </authorList>
    </citation>
    <scope>NUCLEOTIDE SEQUENCE</scope>
</reference>
<dbReference type="SUPFAM" id="SSF48452">
    <property type="entry name" value="TPR-like"/>
    <property type="match status" value="2"/>
</dbReference>
<dbReference type="GO" id="GO:0003729">
    <property type="term" value="F:mRNA binding"/>
    <property type="evidence" value="ECO:0007669"/>
    <property type="project" value="UniProtKB-ARBA"/>
</dbReference>
<accession>A0AAV1DLD2</accession>
<evidence type="ECO:0000256" key="3">
    <source>
        <dbReference type="PROSITE-ProRule" id="PRU00708"/>
    </source>
</evidence>
<dbReference type="Pfam" id="PF01535">
    <property type="entry name" value="PPR"/>
    <property type="match status" value="5"/>
</dbReference>
<name>A0AAV1DLD2_OLDCO</name>
<evidence type="ECO:0000256" key="2">
    <source>
        <dbReference type="ARBA" id="ARBA00022737"/>
    </source>
</evidence>
<proteinExistence type="inferred from homology"/>
<gene>
    <name evidence="5" type="ORF">OLC1_LOCUS16057</name>
</gene>
<feature type="repeat" description="PPR" evidence="3">
    <location>
        <begin position="355"/>
        <end position="389"/>
    </location>
</feature>
<feature type="repeat" description="PPR" evidence="3">
    <location>
        <begin position="146"/>
        <end position="180"/>
    </location>
</feature>
<feature type="region of interest" description="Disordered" evidence="4">
    <location>
        <begin position="678"/>
        <end position="729"/>
    </location>
</feature>
<dbReference type="NCBIfam" id="TIGR00756">
    <property type="entry name" value="PPR"/>
    <property type="match status" value="2"/>
</dbReference>
<protein>
    <submittedName>
        <fullName evidence="5">OLC1v1007327C1</fullName>
    </submittedName>
</protein>
<evidence type="ECO:0000313" key="5">
    <source>
        <dbReference type="EMBL" id="CAI9107856.1"/>
    </source>
</evidence>
<dbReference type="EMBL" id="OX459122">
    <property type="protein sequence ID" value="CAI9107856.1"/>
    <property type="molecule type" value="Genomic_DNA"/>
</dbReference>
<feature type="compositionally biased region" description="Basic residues" evidence="4">
    <location>
        <begin position="568"/>
        <end position="578"/>
    </location>
</feature>
<dbReference type="FunFam" id="1.25.40.10:FF:000253">
    <property type="entry name" value="Pentatricopeptide repeat-containing protein"/>
    <property type="match status" value="1"/>
</dbReference>
<keyword evidence="6" id="KW-1185">Reference proteome</keyword>
<feature type="region of interest" description="Disordered" evidence="4">
    <location>
        <begin position="559"/>
        <end position="637"/>
    </location>
</feature>
<feature type="compositionally biased region" description="Polar residues" evidence="4">
    <location>
        <begin position="598"/>
        <end position="615"/>
    </location>
</feature>
<dbReference type="Gene3D" id="1.25.40.10">
    <property type="entry name" value="Tetratricopeptide repeat domain"/>
    <property type="match status" value="2"/>
</dbReference>
<evidence type="ECO:0000313" key="6">
    <source>
        <dbReference type="Proteomes" id="UP001161247"/>
    </source>
</evidence>
<dbReference type="InterPro" id="IPR011990">
    <property type="entry name" value="TPR-like_helical_dom_sf"/>
</dbReference>
<feature type="repeat" description="PPR" evidence="3">
    <location>
        <begin position="215"/>
        <end position="249"/>
    </location>
</feature>
<dbReference type="FunFam" id="1.25.40.10:FF:000651">
    <property type="entry name" value="Pentatricopeptide repeat-containing protein mitochondrial"/>
    <property type="match status" value="1"/>
</dbReference>
<keyword evidence="2" id="KW-0677">Repeat</keyword>
<dbReference type="InterPro" id="IPR002885">
    <property type="entry name" value="PPR_rpt"/>
</dbReference>